<dbReference type="PANTHER" id="PTHR34130:SF8">
    <property type="entry name" value="TRANSMEMBRANE PROTEIN"/>
    <property type="match status" value="1"/>
</dbReference>
<dbReference type="EMBL" id="JAYMYR010000005">
    <property type="protein sequence ID" value="KAK7364705.1"/>
    <property type="molecule type" value="Genomic_DNA"/>
</dbReference>
<proteinExistence type="predicted"/>
<sequence>MAQANSYKKLKPVRSTDRGQRWTSMQLPEIWYIPLQRSGGNRNYSNGLFGVAKFPVQMELSDIRKRQSARSAVLETAARDGEQEKGEKMGLEWQLIRTLRRKSRQWLNMLST</sequence>
<dbReference type="Proteomes" id="UP001374584">
    <property type="component" value="Unassembled WGS sequence"/>
</dbReference>
<reference evidence="1 2" key="1">
    <citation type="submission" date="2024-01" db="EMBL/GenBank/DDBJ databases">
        <title>The genomes of 5 underutilized Papilionoideae crops provide insights into root nodulation and disease resistanc.</title>
        <authorList>
            <person name="Jiang F."/>
        </authorList>
    </citation>
    <scope>NUCLEOTIDE SEQUENCE [LARGE SCALE GENOMIC DNA]</scope>
    <source>
        <strain evidence="1">JINMINGXINNONG_FW02</strain>
        <tissue evidence="1">Leaves</tissue>
    </source>
</reference>
<keyword evidence="2" id="KW-1185">Reference proteome</keyword>
<dbReference type="AlphaFoldDB" id="A0AAN9N0Z2"/>
<protein>
    <submittedName>
        <fullName evidence="1">Uncharacterized protein</fullName>
    </submittedName>
</protein>
<accession>A0AAN9N0Z2</accession>
<dbReference type="PANTHER" id="PTHR34130">
    <property type="entry name" value="OS08G0243800 PROTEIN"/>
    <property type="match status" value="1"/>
</dbReference>
<evidence type="ECO:0000313" key="1">
    <source>
        <dbReference type="EMBL" id="KAK7364705.1"/>
    </source>
</evidence>
<evidence type="ECO:0000313" key="2">
    <source>
        <dbReference type="Proteomes" id="UP001374584"/>
    </source>
</evidence>
<gene>
    <name evidence="1" type="ORF">VNO80_13446</name>
</gene>
<comment type="caution">
    <text evidence="1">The sequence shown here is derived from an EMBL/GenBank/DDBJ whole genome shotgun (WGS) entry which is preliminary data.</text>
</comment>
<organism evidence="1 2">
    <name type="scientific">Phaseolus coccineus</name>
    <name type="common">Scarlet runner bean</name>
    <name type="synonym">Phaseolus multiflorus</name>
    <dbReference type="NCBI Taxonomy" id="3886"/>
    <lineage>
        <taxon>Eukaryota</taxon>
        <taxon>Viridiplantae</taxon>
        <taxon>Streptophyta</taxon>
        <taxon>Embryophyta</taxon>
        <taxon>Tracheophyta</taxon>
        <taxon>Spermatophyta</taxon>
        <taxon>Magnoliopsida</taxon>
        <taxon>eudicotyledons</taxon>
        <taxon>Gunneridae</taxon>
        <taxon>Pentapetalae</taxon>
        <taxon>rosids</taxon>
        <taxon>fabids</taxon>
        <taxon>Fabales</taxon>
        <taxon>Fabaceae</taxon>
        <taxon>Papilionoideae</taxon>
        <taxon>50 kb inversion clade</taxon>
        <taxon>NPAAA clade</taxon>
        <taxon>indigoferoid/millettioid clade</taxon>
        <taxon>Phaseoleae</taxon>
        <taxon>Phaseolus</taxon>
    </lineage>
</organism>
<name>A0AAN9N0Z2_PHACN</name>